<keyword evidence="5" id="KW-1185">Reference proteome</keyword>
<sequence length="719" mass="78949">MESSTSLIQPVSNSHSSEFSSVVPHLPDISIKLASTNYLLWKAQVIPILRGNGLLSYVQNQISCPSQTITGEDGVSRINPAAAMWLRTDQLILGWINSSLSDGPLSQVISSETSHDAWHVLQTLYGSHTRDRLQQMKGELQSLNKGSSSLEDYLHKAKSLALSLRGAGKPMDDDEFIICILRGLGSEFDPIVAALNARDVFPSLEGVIGKLRDFEIRLQATRVTSPNVAFFTNRGRTNTKFRGTHGSRGRNISHHQTTQSHQRDARFSHFTKGNPGTRTQTFTNHGGRSTGRGRGGITCFRCGGPNHKADGCFAPDEEAEQFKAFAALQVTEPTEETWYPDTGANNHMTADTSEVQGIHSYPGNDSVMVGNGNGLPISGIGQVSLPATDIKLNNVLVVPDIKKKLLSVSQLTKEHNCYFIFYSWGFLLKDMRTKQVLLKGYMVDVRALPRTLQIAPVQSIPTDSLPAVVNSCDRELSSSPAVQDSALIPQSTLCQEPPPATVHQDAPALSSLPTEIISHSAPRRHHSMITRAQTVSRAVLNMTEGDQMKKIENSWFGKQSNCPDSSTSVTSNSLSLKSFWGLFLIAGVASLLALIIFMVMFVYKERKVLRPLNSTISIRSKVRNFFRIFIQRDLKSHTFRKSGLNDRNGTSLPSMGAPSPSVSSVQTSYFPGDGDQSSTEFVDSSPDSQTSQEVVINIDQLTNPNQERLAAFEVEHDHN</sequence>
<gene>
    <name evidence="4" type="ORF">POTOM_056736</name>
</gene>
<name>A0A8X7Y4V7_POPTO</name>
<dbReference type="InterPro" id="IPR054722">
    <property type="entry name" value="PolX-like_BBD"/>
</dbReference>
<evidence type="ECO:0000313" key="4">
    <source>
        <dbReference type="EMBL" id="KAG6739150.1"/>
    </source>
</evidence>
<organism evidence="4 5">
    <name type="scientific">Populus tomentosa</name>
    <name type="common">Chinese white poplar</name>
    <dbReference type="NCBI Taxonomy" id="118781"/>
    <lineage>
        <taxon>Eukaryota</taxon>
        <taxon>Viridiplantae</taxon>
        <taxon>Streptophyta</taxon>
        <taxon>Embryophyta</taxon>
        <taxon>Tracheophyta</taxon>
        <taxon>Spermatophyta</taxon>
        <taxon>Magnoliopsida</taxon>
        <taxon>eudicotyledons</taxon>
        <taxon>Gunneridae</taxon>
        <taxon>Pentapetalae</taxon>
        <taxon>rosids</taxon>
        <taxon>fabids</taxon>
        <taxon>Malpighiales</taxon>
        <taxon>Salicaceae</taxon>
        <taxon>Saliceae</taxon>
        <taxon>Populus</taxon>
    </lineage>
</organism>
<evidence type="ECO:0000256" key="1">
    <source>
        <dbReference type="SAM" id="MobiDB-lite"/>
    </source>
</evidence>
<reference evidence="4" key="1">
    <citation type="journal article" date="2020" name="bioRxiv">
        <title>Hybrid origin of Populus tomentosa Carr. identified through genome sequencing and phylogenomic analysis.</title>
        <authorList>
            <person name="An X."/>
            <person name="Gao K."/>
            <person name="Chen Z."/>
            <person name="Li J."/>
            <person name="Yang X."/>
            <person name="Yang X."/>
            <person name="Zhou J."/>
            <person name="Guo T."/>
            <person name="Zhao T."/>
            <person name="Huang S."/>
            <person name="Miao D."/>
            <person name="Khan W.U."/>
            <person name="Rao P."/>
            <person name="Ye M."/>
            <person name="Lei B."/>
            <person name="Liao W."/>
            <person name="Wang J."/>
            <person name="Ji L."/>
            <person name="Li Y."/>
            <person name="Guo B."/>
            <person name="Mustafa N.S."/>
            <person name="Li S."/>
            <person name="Yun Q."/>
            <person name="Keller S.R."/>
            <person name="Mao J."/>
            <person name="Zhang R."/>
            <person name="Strauss S.H."/>
        </authorList>
    </citation>
    <scope>NUCLEOTIDE SEQUENCE</scope>
    <source>
        <strain evidence="4">GM15</strain>
        <tissue evidence="4">Leaf</tissue>
    </source>
</reference>
<evidence type="ECO:0000313" key="5">
    <source>
        <dbReference type="Proteomes" id="UP000886885"/>
    </source>
</evidence>
<dbReference type="Pfam" id="PF14223">
    <property type="entry name" value="Retrotran_gag_2"/>
    <property type="match status" value="1"/>
</dbReference>
<feature type="compositionally biased region" description="Polar residues" evidence="1">
    <location>
        <begin position="274"/>
        <end position="284"/>
    </location>
</feature>
<feature type="domain" description="Retrovirus-related Pol polyprotein from transposon TNT 1-94-like beta-barrel" evidence="3">
    <location>
        <begin position="338"/>
        <end position="414"/>
    </location>
</feature>
<dbReference type="Proteomes" id="UP000886885">
    <property type="component" value="Chromosome 18D"/>
</dbReference>
<evidence type="ECO:0000256" key="2">
    <source>
        <dbReference type="SAM" id="Phobius"/>
    </source>
</evidence>
<protein>
    <recommendedName>
        <fullName evidence="3">Retrovirus-related Pol polyprotein from transposon TNT 1-94-like beta-barrel domain-containing protein</fullName>
    </recommendedName>
</protein>
<feature type="region of interest" description="Disordered" evidence="1">
    <location>
        <begin position="640"/>
        <end position="691"/>
    </location>
</feature>
<dbReference type="Pfam" id="PF22936">
    <property type="entry name" value="Pol_BBD"/>
    <property type="match status" value="1"/>
</dbReference>
<evidence type="ECO:0000259" key="3">
    <source>
        <dbReference type="Pfam" id="PF22936"/>
    </source>
</evidence>
<dbReference type="OrthoDB" id="1845088at2759"/>
<accession>A0A8X7Y4V7</accession>
<keyword evidence="2" id="KW-0812">Transmembrane</keyword>
<dbReference type="PANTHER" id="PTHR47481:SF22">
    <property type="entry name" value="RETROTRANSPOSON GAG DOMAIN-CONTAINING PROTEIN"/>
    <property type="match status" value="1"/>
</dbReference>
<feature type="compositionally biased region" description="Basic residues" evidence="1">
    <location>
        <begin position="237"/>
        <end position="253"/>
    </location>
</feature>
<feature type="compositionally biased region" description="Polar residues" evidence="1">
    <location>
        <begin position="660"/>
        <end position="691"/>
    </location>
</feature>
<proteinExistence type="predicted"/>
<dbReference type="AlphaFoldDB" id="A0A8X7Y4V7"/>
<feature type="transmembrane region" description="Helical" evidence="2">
    <location>
        <begin position="579"/>
        <end position="603"/>
    </location>
</feature>
<comment type="caution">
    <text evidence="4">The sequence shown here is derived from an EMBL/GenBank/DDBJ whole genome shotgun (WGS) entry which is preliminary data.</text>
</comment>
<keyword evidence="2" id="KW-1133">Transmembrane helix</keyword>
<dbReference type="PANTHER" id="PTHR47481">
    <property type="match status" value="1"/>
</dbReference>
<dbReference type="EMBL" id="JAAWWB010000036">
    <property type="protein sequence ID" value="KAG6739150.1"/>
    <property type="molecule type" value="Genomic_DNA"/>
</dbReference>
<keyword evidence="2" id="KW-0472">Membrane</keyword>
<feature type="region of interest" description="Disordered" evidence="1">
    <location>
        <begin position="237"/>
        <end position="290"/>
    </location>
</feature>